<keyword evidence="2" id="KW-1185">Reference proteome</keyword>
<reference evidence="1" key="1">
    <citation type="submission" date="2023-04" db="EMBL/GenBank/DDBJ databases">
        <title>Ambrosiozyma monospora NBRC 10751.</title>
        <authorList>
            <person name="Ichikawa N."/>
            <person name="Sato H."/>
            <person name="Tonouchi N."/>
        </authorList>
    </citation>
    <scope>NUCLEOTIDE SEQUENCE</scope>
    <source>
        <strain evidence="1">NBRC 10751</strain>
    </source>
</reference>
<sequence>MGQHLSELITSTESYHDNYRRDFMKYRLGKAMQLKVNRTELSDDIQPQASSTRDESEVPNTKASMTSIRELNPTPDVDAVIEGKPSVEVLKLLNALSLKETEKELVEMNPAFLDLEKDMKKKFTGIVKGQNQKFKEWKKALFERQEKFNKDIEQVHKRLSGLQEEIKNMSTYTIS</sequence>
<evidence type="ECO:0000313" key="2">
    <source>
        <dbReference type="Proteomes" id="UP001165064"/>
    </source>
</evidence>
<evidence type="ECO:0000313" key="1">
    <source>
        <dbReference type="EMBL" id="GME93789.1"/>
    </source>
</evidence>
<protein>
    <submittedName>
        <fullName evidence="1">Unnamed protein product</fullName>
    </submittedName>
</protein>
<comment type="caution">
    <text evidence="1">The sequence shown here is derived from an EMBL/GenBank/DDBJ whole genome shotgun (WGS) entry which is preliminary data.</text>
</comment>
<name>A0ACB5TSK5_AMBMO</name>
<accession>A0ACB5TSK5</accession>
<gene>
    <name evidence="1" type="ORF">Amon02_000940700</name>
</gene>
<dbReference type="EMBL" id="BSXS01008826">
    <property type="protein sequence ID" value="GME93789.1"/>
    <property type="molecule type" value="Genomic_DNA"/>
</dbReference>
<proteinExistence type="predicted"/>
<dbReference type="Proteomes" id="UP001165064">
    <property type="component" value="Unassembled WGS sequence"/>
</dbReference>
<organism evidence="1 2">
    <name type="scientific">Ambrosiozyma monospora</name>
    <name type="common">Yeast</name>
    <name type="synonym">Endomycopsis monosporus</name>
    <dbReference type="NCBI Taxonomy" id="43982"/>
    <lineage>
        <taxon>Eukaryota</taxon>
        <taxon>Fungi</taxon>
        <taxon>Dikarya</taxon>
        <taxon>Ascomycota</taxon>
        <taxon>Saccharomycotina</taxon>
        <taxon>Pichiomycetes</taxon>
        <taxon>Pichiales</taxon>
        <taxon>Pichiaceae</taxon>
        <taxon>Ambrosiozyma</taxon>
    </lineage>
</organism>